<protein>
    <submittedName>
        <fullName evidence="8">Transcription factor HHO5-like</fullName>
    </submittedName>
</protein>
<evidence type="ECO:0000313" key="8">
    <source>
        <dbReference type="EMBL" id="CAA2993977.1"/>
    </source>
</evidence>
<comment type="subcellular location">
    <subcellularLocation>
        <location evidence="1">Nucleus</location>
    </subcellularLocation>
</comment>
<dbReference type="NCBIfam" id="TIGR01557">
    <property type="entry name" value="myb_SHAQKYF"/>
    <property type="match status" value="2"/>
</dbReference>
<gene>
    <name evidence="8" type="ORF">OLEA9_A019355</name>
</gene>
<dbReference type="InterPro" id="IPR001005">
    <property type="entry name" value="SANT/Myb"/>
</dbReference>
<dbReference type="InterPro" id="IPR017930">
    <property type="entry name" value="Myb_dom"/>
</dbReference>
<dbReference type="SUPFAM" id="SSF46689">
    <property type="entry name" value="Homeodomain-like"/>
    <property type="match status" value="2"/>
</dbReference>
<dbReference type="InterPro" id="IPR058673">
    <property type="entry name" value="HHO5-like_N"/>
</dbReference>
<accession>A0A8S0SQS1</accession>
<dbReference type="EMBL" id="CACTIH010005463">
    <property type="protein sequence ID" value="CAA2993977.1"/>
    <property type="molecule type" value="Genomic_DNA"/>
</dbReference>
<dbReference type="PANTHER" id="PTHR31003">
    <property type="entry name" value="MYB FAMILY TRANSCRIPTION FACTOR"/>
    <property type="match status" value="1"/>
</dbReference>
<evidence type="ECO:0000313" key="9">
    <source>
        <dbReference type="Proteomes" id="UP000594638"/>
    </source>
</evidence>
<reference evidence="8 9" key="1">
    <citation type="submission" date="2019-12" db="EMBL/GenBank/DDBJ databases">
        <authorList>
            <person name="Alioto T."/>
            <person name="Alioto T."/>
            <person name="Gomez Garrido J."/>
        </authorList>
    </citation>
    <scope>NUCLEOTIDE SEQUENCE [LARGE SCALE GENOMIC DNA]</scope>
</reference>
<keyword evidence="2" id="KW-0805">Transcription regulation</keyword>
<dbReference type="Pfam" id="PF00249">
    <property type="entry name" value="Myb_DNA-binding"/>
    <property type="match status" value="2"/>
</dbReference>
<dbReference type="InterPro" id="IPR044787">
    <property type="entry name" value="HHO5-like"/>
</dbReference>
<sequence length="601" mass="67899">MGEKLKELSLDAGSNFVPKIISDILTEVSVIEDFSQKLSKLDFHVNAFEEELKKINVFKRELPNCMHLLKDAIEKLKEEELQLKGKEVRPVMEQFIPLKRDSNEIGRDKRSGDFSEKKNWMSSAQLWSTPVLYENNFDSKNQDSGLHLRSRYEEEGGIRSEYQQQVCNFGNRGGAFVPFKKSSGGETKEDNGLVSVQDLTLSSPVIEMESYDLSMKGKCGNGRVQQQQQQEAPRKQRRCWSPELHKKFVDALHQLGGAQAATPKQIRELMKVDGLTNDEVKSHLQKYRLHIQKLPSSSAAVSTIEKLKEEELQLKGEEVRPVMEQFIPLKRDSNEIGRDKRSGDFSEKKNWMSSAQLWSTPVLYENNFDSKNQDSGLHLRSRYEEEGGIRSEYQQQVCNFGNRGGAFVPFKKSSGGETKEDNGLVSVQDLTLSSPVIEMESYDLSMKGKCGNGRVQQQHEAPRKQRRCWSPELHKKFVDALHQLGGAQAATPKQIRELMKVDGLTNDEVKSHLQKYRLHIQKLPSSSAAVSSSSWFTQEQYGDLLKAIVTHSGSPQGPLNHGGSTKGVSVNDGDSMEDDEDDKSESHSKKSLLQQPVEDHV</sequence>
<keyword evidence="9" id="KW-1185">Reference proteome</keyword>
<dbReference type="GO" id="GO:0003700">
    <property type="term" value="F:DNA-binding transcription factor activity"/>
    <property type="evidence" value="ECO:0007669"/>
    <property type="project" value="InterPro"/>
</dbReference>
<dbReference type="OrthoDB" id="1908613at2759"/>
<keyword evidence="5" id="KW-0539">Nucleus</keyword>
<evidence type="ECO:0000256" key="2">
    <source>
        <dbReference type="ARBA" id="ARBA00023015"/>
    </source>
</evidence>
<dbReference type="PANTHER" id="PTHR31003:SF22">
    <property type="entry name" value="TRANSCRIPTION FACTOR HHO5"/>
    <property type="match status" value="1"/>
</dbReference>
<name>A0A8S0SQS1_OLEEU</name>
<evidence type="ECO:0000256" key="5">
    <source>
        <dbReference type="ARBA" id="ARBA00023242"/>
    </source>
</evidence>
<dbReference type="InterPro" id="IPR009057">
    <property type="entry name" value="Homeodomain-like_sf"/>
</dbReference>
<dbReference type="Gene3D" id="1.10.10.60">
    <property type="entry name" value="Homeodomain-like"/>
    <property type="match status" value="2"/>
</dbReference>
<dbReference type="GO" id="GO:0005634">
    <property type="term" value="C:nucleus"/>
    <property type="evidence" value="ECO:0007669"/>
    <property type="project" value="UniProtKB-SubCell"/>
</dbReference>
<feature type="compositionally biased region" description="Polar residues" evidence="6">
    <location>
        <begin position="552"/>
        <end position="568"/>
    </location>
</feature>
<feature type="domain" description="HTH myb-type" evidence="7">
    <location>
        <begin position="461"/>
        <end position="521"/>
    </location>
</feature>
<dbReference type="GO" id="GO:0003677">
    <property type="term" value="F:DNA binding"/>
    <property type="evidence" value="ECO:0007669"/>
    <property type="project" value="UniProtKB-KW"/>
</dbReference>
<evidence type="ECO:0000259" key="7">
    <source>
        <dbReference type="PROSITE" id="PS51294"/>
    </source>
</evidence>
<organism evidence="8 9">
    <name type="scientific">Olea europaea subsp. europaea</name>
    <dbReference type="NCBI Taxonomy" id="158383"/>
    <lineage>
        <taxon>Eukaryota</taxon>
        <taxon>Viridiplantae</taxon>
        <taxon>Streptophyta</taxon>
        <taxon>Embryophyta</taxon>
        <taxon>Tracheophyta</taxon>
        <taxon>Spermatophyta</taxon>
        <taxon>Magnoliopsida</taxon>
        <taxon>eudicotyledons</taxon>
        <taxon>Gunneridae</taxon>
        <taxon>Pentapetalae</taxon>
        <taxon>asterids</taxon>
        <taxon>lamiids</taxon>
        <taxon>Lamiales</taxon>
        <taxon>Oleaceae</taxon>
        <taxon>Oleeae</taxon>
        <taxon>Olea</taxon>
    </lineage>
</organism>
<feature type="domain" description="HTH myb-type" evidence="7">
    <location>
        <begin position="232"/>
        <end position="292"/>
    </location>
</feature>
<feature type="compositionally biased region" description="Acidic residues" evidence="6">
    <location>
        <begin position="574"/>
        <end position="583"/>
    </location>
</feature>
<evidence type="ECO:0000256" key="4">
    <source>
        <dbReference type="ARBA" id="ARBA00023163"/>
    </source>
</evidence>
<dbReference type="Proteomes" id="UP000594638">
    <property type="component" value="Unassembled WGS sequence"/>
</dbReference>
<dbReference type="Pfam" id="PF26575">
    <property type="entry name" value="HHO5_N"/>
    <property type="match status" value="1"/>
</dbReference>
<feature type="region of interest" description="Disordered" evidence="6">
    <location>
        <begin position="552"/>
        <end position="601"/>
    </location>
</feature>
<dbReference type="InterPro" id="IPR006447">
    <property type="entry name" value="Myb_dom_plants"/>
</dbReference>
<comment type="caution">
    <text evidence="8">The sequence shown here is derived from an EMBL/GenBank/DDBJ whole genome shotgun (WGS) entry which is preliminary data.</text>
</comment>
<dbReference type="AlphaFoldDB" id="A0A8S0SQS1"/>
<dbReference type="Gramene" id="OE9A019355T1">
    <property type="protein sequence ID" value="OE9A019355C1"/>
    <property type="gene ID" value="OE9A019355"/>
</dbReference>
<evidence type="ECO:0000256" key="6">
    <source>
        <dbReference type="SAM" id="MobiDB-lite"/>
    </source>
</evidence>
<proteinExistence type="predicted"/>
<keyword evidence="3" id="KW-0238">DNA-binding</keyword>
<evidence type="ECO:0000256" key="1">
    <source>
        <dbReference type="ARBA" id="ARBA00004123"/>
    </source>
</evidence>
<evidence type="ECO:0000256" key="3">
    <source>
        <dbReference type="ARBA" id="ARBA00023125"/>
    </source>
</evidence>
<dbReference type="FunFam" id="1.10.10.60:FF:000002">
    <property type="entry name" value="Myb family transcription factor"/>
    <property type="match status" value="2"/>
</dbReference>
<keyword evidence="4" id="KW-0804">Transcription</keyword>
<dbReference type="PROSITE" id="PS51294">
    <property type="entry name" value="HTH_MYB"/>
    <property type="match status" value="2"/>
</dbReference>